<evidence type="ECO:0000259" key="16">
    <source>
        <dbReference type="PROSITE" id="PS51925"/>
    </source>
</evidence>
<evidence type="ECO:0000256" key="2">
    <source>
        <dbReference type="ARBA" id="ARBA00004370"/>
    </source>
</evidence>
<feature type="compositionally biased region" description="Polar residues" evidence="13">
    <location>
        <begin position="949"/>
        <end position="958"/>
    </location>
</feature>
<dbReference type="InterPro" id="IPR019786">
    <property type="entry name" value="Zinc_finger_PHD-type_CS"/>
</dbReference>
<feature type="non-terminal residue" evidence="17">
    <location>
        <position position="1"/>
    </location>
</feature>
<name>A0AAV6NR28_9ROSI</name>
<dbReference type="CDD" id="cd10567">
    <property type="entry name" value="SWIB-MDM2_like"/>
    <property type="match status" value="1"/>
</dbReference>
<dbReference type="FunFam" id="3.30.40.10:FF:000303">
    <property type="entry name" value="Zinc finger CCCH domain-containing protein 19"/>
    <property type="match status" value="1"/>
</dbReference>
<evidence type="ECO:0000256" key="6">
    <source>
        <dbReference type="ARBA" id="ARBA00022833"/>
    </source>
</evidence>
<feature type="domain" description="DM2" evidence="16">
    <location>
        <begin position="326"/>
        <end position="409"/>
    </location>
</feature>
<reference evidence="17 18" key="1">
    <citation type="journal article" date="2021" name="Hortic Res">
        <title>The domestication of Cucurbita argyrosperma as revealed by the genome of its wild relative.</title>
        <authorList>
            <person name="Barrera-Redondo J."/>
            <person name="Sanchez-de la Vega G."/>
            <person name="Aguirre-Liguori J.A."/>
            <person name="Castellanos-Morales G."/>
            <person name="Gutierrez-Guerrero Y.T."/>
            <person name="Aguirre-Dugua X."/>
            <person name="Aguirre-Planter E."/>
            <person name="Tenaillon M.I."/>
            <person name="Lira-Saade R."/>
            <person name="Eguiarte L.E."/>
        </authorList>
    </citation>
    <scope>NUCLEOTIDE SEQUENCE [LARGE SCALE GENOMIC DNA]</scope>
    <source>
        <strain evidence="17">JBR-2021</strain>
    </source>
</reference>
<proteinExistence type="predicted"/>
<feature type="region of interest" description="Disordered" evidence="13">
    <location>
        <begin position="291"/>
        <end position="328"/>
    </location>
</feature>
<feature type="region of interest" description="Disordered" evidence="13">
    <location>
        <begin position="929"/>
        <end position="963"/>
    </location>
</feature>
<dbReference type="InterPro" id="IPR058668">
    <property type="entry name" value="NERD_dom"/>
</dbReference>
<evidence type="ECO:0000256" key="1">
    <source>
        <dbReference type="ARBA" id="ARBA00004173"/>
    </source>
</evidence>
<feature type="region of interest" description="Disordered" evidence="13">
    <location>
        <begin position="996"/>
        <end position="1056"/>
    </location>
</feature>
<dbReference type="PROSITE" id="PS01359">
    <property type="entry name" value="ZF_PHD_1"/>
    <property type="match status" value="1"/>
</dbReference>
<evidence type="ECO:0000256" key="10">
    <source>
        <dbReference type="ARBA" id="ARBA00023128"/>
    </source>
</evidence>
<evidence type="ECO:0000256" key="9">
    <source>
        <dbReference type="ARBA" id="ARBA00023125"/>
    </source>
</evidence>
<keyword evidence="8 12" id="KW-0175">Coiled coil</keyword>
<dbReference type="PANTHER" id="PTHR46695">
    <property type="entry name" value="ZINC FINGER CCCH DOMAIN-CONTAINING PROTEIN 44-RELATED"/>
    <property type="match status" value="1"/>
</dbReference>
<dbReference type="Pfam" id="PF02201">
    <property type="entry name" value="SWIB"/>
    <property type="match status" value="1"/>
</dbReference>
<organism evidence="17 18">
    <name type="scientific">Cucurbita argyrosperma subsp. sororia</name>
    <dbReference type="NCBI Taxonomy" id="37648"/>
    <lineage>
        <taxon>Eukaryota</taxon>
        <taxon>Viridiplantae</taxon>
        <taxon>Streptophyta</taxon>
        <taxon>Embryophyta</taxon>
        <taxon>Tracheophyta</taxon>
        <taxon>Spermatophyta</taxon>
        <taxon>Magnoliopsida</taxon>
        <taxon>eudicotyledons</taxon>
        <taxon>Gunneridae</taxon>
        <taxon>Pentapetalae</taxon>
        <taxon>rosids</taxon>
        <taxon>fabids</taxon>
        <taxon>Cucurbitales</taxon>
        <taxon>Cucurbitaceae</taxon>
        <taxon>Cucurbiteae</taxon>
        <taxon>Cucurbita</taxon>
    </lineage>
</organism>
<dbReference type="Pfam" id="PF25980">
    <property type="entry name" value="NERD_plant"/>
    <property type="match status" value="1"/>
</dbReference>
<dbReference type="PROSITE" id="PS51360">
    <property type="entry name" value="PLUS3"/>
    <property type="match status" value="1"/>
</dbReference>
<keyword evidence="7" id="KW-1133">Transmembrane helix</keyword>
<dbReference type="PANTHER" id="PTHR46695:SF4">
    <property type="entry name" value="ZINC FINGER CCCH DOMAIN-CONTAINING PROTEIN 44"/>
    <property type="match status" value="1"/>
</dbReference>
<feature type="compositionally biased region" description="Polar residues" evidence="13">
    <location>
        <begin position="302"/>
        <end position="328"/>
    </location>
</feature>
<comment type="subcellular location">
    <subcellularLocation>
        <location evidence="2">Membrane</location>
    </subcellularLocation>
    <subcellularLocation>
        <location evidence="1">Mitochondrion</location>
    </subcellularLocation>
</comment>
<feature type="compositionally biased region" description="Acidic residues" evidence="13">
    <location>
        <begin position="661"/>
        <end position="670"/>
    </location>
</feature>
<dbReference type="SMART" id="SM00444">
    <property type="entry name" value="GYF"/>
    <property type="match status" value="1"/>
</dbReference>
<keyword evidence="10" id="KW-0496">Mitochondrion</keyword>
<feature type="domain" description="GYF" evidence="14">
    <location>
        <begin position="802"/>
        <end position="856"/>
    </location>
</feature>
<keyword evidence="6" id="KW-0862">Zinc</keyword>
<comment type="caution">
    <text evidence="17">The sequence shown here is derived from an EMBL/GenBank/DDBJ whole genome shotgun (WGS) entry which is preliminary data.</text>
</comment>
<dbReference type="GO" id="GO:0016020">
    <property type="term" value="C:membrane"/>
    <property type="evidence" value="ECO:0007669"/>
    <property type="project" value="UniProtKB-SubCell"/>
</dbReference>
<evidence type="ECO:0000259" key="14">
    <source>
        <dbReference type="PROSITE" id="PS50829"/>
    </source>
</evidence>
<evidence type="ECO:0000256" key="7">
    <source>
        <dbReference type="ARBA" id="ARBA00022989"/>
    </source>
</evidence>
<evidence type="ECO:0000313" key="18">
    <source>
        <dbReference type="Proteomes" id="UP000685013"/>
    </source>
</evidence>
<evidence type="ECO:0000256" key="11">
    <source>
        <dbReference type="ARBA" id="ARBA00023136"/>
    </source>
</evidence>
<dbReference type="Pfam" id="PF03126">
    <property type="entry name" value="Plus-3"/>
    <property type="match status" value="1"/>
</dbReference>
<dbReference type="SMART" id="SM00249">
    <property type="entry name" value="PHD"/>
    <property type="match status" value="1"/>
</dbReference>
<evidence type="ECO:0000259" key="15">
    <source>
        <dbReference type="PROSITE" id="PS51360"/>
    </source>
</evidence>
<sequence>MDKPDDPPFDFHKPRLESHDRDAPLSDVSVLGNSAQAPDLMDVDHSCSVPDTDDSQLVGAPVQMPGPVVVSKAGGDSLLTVNGGLKEKSLGIRRRGRPPRCQVKAPPPSLQQNKDEEDVCFICFDGGTLVLCDRRGCPKAYHPSCVKRDESFFRSKAKWNCGWHICTNCQKASYYMCYTCPFSLCKGCTRGADYQCVRGSKGFCGTCMKIIMLIEKSTPEAEPVQVDFDDKGSWEYLFKVYWIYLKEKLSLTIDELIRAKNPWKGSMDHKVAPSEPYDGSINKSHGAHNSYRSLKSQRKRPNTQQSSMNNFSYGVNRPSSSEGTQLSGTTKWATKELMDFVAHMRNGDTPRLSPFDVEALLLEYVKKNNLRDPQQQCQIICDWRLINLFGKSRISPFEILNLLESHIHTKETAADNVSTGSGVVINPIESKEKCDCDTVDEYERKHKTSKKADESGQQLNADEYAAIDVQNINLIYMRRDLIVSLIDDDKKFNDMVVGSIVKIQIPNNDEKHEFHRLVQVVGISKISTPCTVGEKTIDVMLDVLNLDKRETVSIDRISNQEFTEEECRRLRRSIKCGLVKRFSIREILDKGRELHALKINDMLKIEISQLDHLHDEASKKGNMDELRDLAERLHCLKSPEEHQRRLLKILEVRSDPTMDPSYDEVEEDKDESNKKRQGSLKRSRNCDLDEREGELTSPRRVTNSNVSGSDVQKNSTSTSEQSRNISLPANVNKEGNCLPSDRTCETTWAGRGLLPHNWNVTNQTKTSSPLTSDGHCQVVLPEASVPPLSIGIGSFSNDAEVERIWQYQDPTGKIQGPFSMTHLRHWSNSGHLTPDLRVWRTTESHKDSVLLTNALNGRYNKSSSTWHNSLLSLGRGNGPTLGGSDNRHSGQRNGGTNSDMKSVQFDMGFIRNSNSEQKDHVTVCDAENEPMMSTGSSSPSKDLCAPADTVNSNQSSAGNLEVAHGPLKNNNSWSYPSLMNLLSSATLSLQPPVAEVHQAKENHSPNSEDQNSQTITLGGVHSQPSRKKQSSSEDCSSQSSGQNWITPPADASSREWNSNCSGLSLMNSLKPSEKIREILPVIPNSTLKPTSGDVDIKQSVSSSVLVQDSGPSWCSASSFLGGRQLPSHLAGGWGGYSAAPGRPIEDLNSSLITASGLKSSDVMDDHDTTVATINWEAIVDEPNDFNSLVDESVSDLLAEVEAMECLSGLASTASMVNCSEELTRGSRSDCFFSVDGFSPAAEMKDFDNSSLFAREETGKVPRCCSSLTTGGWDHLHFHFHRFPSIQKGLSRSQIFVNSFSTLKTLLLASIFHLTQNRMAAGAARKRVGQLVANSAFRSLGASKVSSFESAISDHSANNLSAFISLISRYRHCEFRQISHLSKSNGKRLFLVDTLALVRKLEGQGVPSNQAEAITDAITEVLNDSLENVSHSFVSKGEMQKIEMIQEANLSKFKSEVQSSQGHHFSLLGHETEKLRNDIDKMRNELRYEIDKVTAGQRLDLNLERGRIRDELANQNAETNNLTNKLDREIHALRAQVEAAKYDVIKYCIGTLVSISAVGLAVIRILM</sequence>
<keyword evidence="11" id="KW-0472">Membrane</keyword>
<dbReference type="PROSITE" id="PS51925">
    <property type="entry name" value="SWIB_MDM2"/>
    <property type="match status" value="1"/>
</dbReference>
<dbReference type="Pfam" id="PF07798">
    <property type="entry name" value="CCDC90-like"/>
    <property type="match status" value="1"/>
</dbReference>
<feature type="compositionally biased region" description="Basic and acidic residues" evidence="13">
    <location>
        <begin position="1"/>
        <end position="24"/>
    </location>
</feature>
<feature type="coiled-coil region" evidence="12">
    <location>
        <begin position="1508"/>
        <end position="1535"/>
    </location>
</feature>
<dbReference type="PROSITE" id="PS50829">
    <property type="entry name" value="GYF"/>
    <property type="match status" value="1"/>
</dbReference>
<dbReference type="Pfam" id="PF02213">
    <property type="entry name" value="GYF"/>
    <property type="match status" value="1"/>
</dbReference>
<evidence type="ECO:0000256" key="5">
    <source>
        <dbReference type="ARBA" id="ARBA00022771"/>
    </source>
</evidence>
<dbReference type="SMART" id="SM00719">
    <property type="entry name" value="Plus3"/>
    <property type="match status" value="1"/>
</dbReference>
<gene>
    <name evidence="17" type="primary">NERD</name>
    <name evidence="17" type="ORF">SDJN03_05832</name>
</gene>
<keyword evidence="18" id="KW-1185">Reference proteome</keyword>
<dbReference type="GO" id="GO:0005739">
    <property type="term" value="C:mitochondrion"/>
    <property type="evidence" value="ECO:0007669"/>
    <property type="project" value="UniProtKB-SubCell"/>
</dbReference>
<keyword evidence="9" id="KW-0238">DNA-binding</keyword>
<evidence type="ECO:0000313" key="17">
    <source>
        <dbReference type="EMBL" id="KAG6600599.1"/>
    </source>
</evidence>
<dbReference type="InterPro" id="IPR003169">
    <property type="entry name" value="GYF"/>
</dbReference>
<dbReference type="EMBL" id="JAGKQH010000004">
    <property type="protein sequence ID" value="KAG6600599.1"/>
    <property type="molecule type" value="Genomic_DNA"/>
</dbReference>
<dbReference type="Proteomes" id="UP000685013">
    <property type="component" value="Chromosome 4"/>
</dbReference>
<feature type="compositionally biased region" description="Polar residues" evidence="13">
    <location>
        <begin position="699"/>
        <end position="729"/>
    </location>
</feature>
<feature type="compositionally biased region" description="Polar residues" evidence="13">
    <location>
        <begin position="931"/>
        <end position="940"/>
    </location>
</feature>
<dbReference type="CDD" id="cd00072">
    <property type="entry name" value="GYF"/>
    <property type="match status" value="1"/>
</dbReference>
<evidence type="ECO:0000256" key="4">
    <source>
        <dbReference type="ARBA" id="ARBA00022723"/>
    </source>
</evidence>
<dbReference type="GO" id="GO:0008270">
    <property type="term" value="F:zinc ion binding"/>
    <property type="evidence" value="ECO:0007669"/>
    <property type="project" value="UniProtKB-KW"/>
</dbReference>
<feature type="compositionally biased region" description="Polar residues" evidence="13">
    <location>
        <begin position="1004"/>
        <end position="1016"/>
    </location>
</feature>
<feature type="region of interest" description="Disordered" evidence="13">
    <location>
        <begin position="877"/>
        <end position="899"/>
    </location>
</feature>
<keyword evidence="5" id="KW-0863">Zinc-finger</keyword>
<evidence type="ECO:0000256" key="12">
    <source>
        <dbReference type="SAM" id="Coils"/>
    </source>
</evidence>
<dbReference type="InterPro" id="IPR024461">
    <property type="entry name" value="CCDC90-like"/>
</dbReference>
<dbReference type="FunFam" id="1.20.5.340:FF:000029">
    <property type="entry name" value="Coiled-coil domain-containing protein 90-like"/>
    <property type="match status" value="1"/>
</dbReference>
<dbReference type="InterPro" id="IPR004343">
    <property type="entry name" value="Plus-3_dom"/>
</dbReference>
<evidence type="ECO:0000256" key="8">
    <source>
        <dbReference type="ARBA" id="ARBA00023054"/>
    </source>
</evidence>
<feature type="region of interest" description="Disordered" evidence="13">
    <location>
        <begin position="656"/>
        <end position="734"/>
    </location>
</feature>
<dbReference type="InterPro" id="IPR003121">
    <property type="entry name" value="SWIB_MDM2_domain"/>
</dbReference>
<keyword evidence="4" id="KW-0479">Metal-binding</keyword>
<evidence type="ECO:0000256" key="13">
    <source>
        <dbReference type="SAM" id="MobiDB-lite"/>
    </source>
</evidence>
<accession>A0AAV6NR28</accession>
<dbReference type="InterPro" id="IPR001965">
    <property type="entry name" value="Znf_PHD"/>
</dbReference>
<protein>
    <submittedName>
        <fullName evidence="17">Zinc finger CCCH domain-containing protein 19</fullName>
    </submittedName>
</protein>
<feature type="region of interest" description="Disordered" evidence="13">
    <location>
        <begin position="1"/>
        <end position="35"/>
    </location>
</feature>
<dbReference type="GO" id="GO:0003677">
    <property type="term" value="F:DNA binding"/>
    <property type="evidence" value="ECO:0007669"/>
    <property type="project" value="UniProtKB-KW"/>
</dbReference>
<evidence type="ECO:0000256" key="3">
    <source>
        <dbReference type="ARBA" id="ARBA00022692"/>
    </source>
</evidence>
<dbReference type="CDD" id="cd15568">
    <property type="entry name" value="PHD5_NSD"/>
    <property type="match status" value="1"/>
</dbReference>
<feature type="domain" description="Plus3" evidence="15">
    <location>
        <begin position="466"/>
        <end position="599"/>
    </location>
</feature>
<keyword evidence="3" id="KW-0812">Transmembrane</keyword>